<accession>A0A087CWL4</accession>
<dbReference type="STRING" id="78346.BRUM_0810"/>
<organism evidence="2 3">
    <name type="scientific">Bifidobacterium ruminantium</name>
    <dbReference type="NCBI Taxonomy" id="78346"/>
    <lineage>
        <taxon>Bacteria</taxon>
        <taxon>Bacillati</taxon>
        <taxon>Actinomycetota</taxon>
        <taxon>Actinomycetes</taxon>
        <taxon>Bifidobacteriales</taxon>
        <taxon>Bifidobacteriaceae</taxon>
        <taxon>Bifidobacterium</taxon>
    </lineage>
</organism>
<protein>
    <recommendedName>
        <fullName evidence="1">DUF559 domain-containing protein</fullName>
    </recommendedName>
</protein>
<feature type="domain" description="DUF559" evidence="1">
    <location>
        <begin position="180"/>
        <end position="234"/>
    </location>
</feature>
<name>A0A087CWL4_BIFRU</name>
<dbReference type="AlphaFoldDB" id="A0A087CWL4"/>
<dbReference type="InterPro" id="IPR011335">
    <property type="entry name" value="Restrct_endonuc-II-like"/>
</dbReference>
<evidence type="ECO:0000313" key="3">
    <source>
        <dbReference type="Proteomes" id="UP000029078"/>
    </source>
</evidence>
<dbReference type="Gene3D" id="3.40.960.10">
    <property type="entry name" value="VSR Endonuclease"/>
    <property type="match status" value="1"/>
</dbReference>
<dbReference type="eggNOG" id="COG2852">
    <property type="taxonomic scope" value="Bacteria"/>
</dbReference>
<gene>
    <name evidence="2" type="ORF">BRUM_0810</name>
</gene>
<reference evidence="2 3" key="1">
    <citation type="submission" date="2014-03" db="EMBL/GenBank/DDBJ databases">
        <title>Genomics of Bifidobacteria.</title>
        <authorList>
            <person name="Ventura M."/>
            <person name="Milani C."/>
            <person name="Lugli G.A."/>
        </authorList>
    </citation>
    <scope>NUCLEOTIDE SEQUENCE [LARGE SCALE GENOMIC DNA]</scope>
    <source>
        <strain evidence="2 3">LMG 21811</strain>
    </source>
</reference>
<evidence type="ECO:0000313" key="2">
    <source>
        <dbReference type="EMBL" id="KFI87664.1"/>
    </source>
</evidence>
<dbReference type="EMBL" id="JGZL01000012">
    <property type="protein sequence ID" value="KFI87664.1"/>
    <property type="molecule type" value="Genomic_DNA"/>
</dbReference>
<proteinExistence type="predicted"/>
<dbReference type="InterPro" id="IPR007569">
    <property type="entry name" value="DUF559"/>
</dbReference>
<dbReference type="SUPFAM" id="SSF52980">
    <property type="entry name" value="Restriction endonuclease-like"/>
    <property type="match status" value="1"/>
</dbReference>
<comment type="caution">
    <text evidence="2">The sequence shown here is derived from an EMBL/GenBank/DDBJ whole genome shotgun (WGS) entry which is preliminary data.</text>
</comment>
<dbReference type="Proteomes" id="UP000029078">
    <property type="component" value="Unassembled WGS sequence"/>
</dbReference>
<evidence type="ECO:0000259" key="1">
    <source>
        <dbReference type="Pfam" id="PF04480"/>
    </source>
</evidence>
<dbReference type="Pfam" id="PF04480">
    <property type="entry name" value="DUF559"/>
    <property type="match status" value="1"/>
</dbReference>
<sequence>MFALNTALDLLGIERPRYPRNQQTESSLHVLASCNNARTHLQNIHFALWEGPVLETTTHYGKIHHTDAITTWAMHANRIPQEELVTLGDSMMRRNARFGTITLDEFIDYVNRLENLNEYVRTNRQRPIRGINKMRQALRLMREGTDSSQESRCRITLIRHGLPCPEVNYKVRSSNGKIVFLDMAYPEIKVVIEYDGRHHAGQWLADSKRREALEDEGWIYIQVTAENLASENEERLLAERVASRINQRLSKSIRLSQRMPSGRIHIRIASLATGNRRILI</sequence>
<keyword evidence="3" id="KW-1185">Reference proteome</keyword>